<protein>
    <submittedName>
        <fullName evidence="2">Uncharacterized protein</fullName>
    </submittedName>
</protein>
<organism evidence="1 2">
    <name type="scientific">Angiostrongylus cantonensis</name>
    <name type="common">Rat lungworm</name>
    <dbReference type="NCBI Taxonomy" id="6313"/>
    <lineage>
        <taxon>Eukaryota</taxon>
        <taxon>Metazoa</taxon>
        <taxon>Ecdysozoa</taxon>
        <taxon>Nematoda</taxon>
        <taxon>Chromadorea</taxon>
        <taxon>Rhabditida</taxon>
        <taxon>Rhabditina</taxon>
        <taxon>Rhabditomorpha</taxon>
        <taxon>Strongyloidea</taxon>
        <taxon>Metastrongylidae</taxon>
        <taxon>Angiostrongylus</taxon>
    </lineage>
</organism>
<dbReference type="AlphaFoldDB" id="A0A0K0D6R4"/>
<evidence type="ECO:0000313" key="1">
    <source>
        <dbReference type="Proteomes" id="UP000035642"/>
    </source>
</evidence>
<dbReference type="WBParaSite" id="ACAC_0000575901-mRNA-1">
    <property type="protein sequence ID" value="ACAC_0000575901-mRNA-1"/>
    <property type="gene ID" value="ACAC_0000575901"/>
</dbReference>
<sequence length="84" mass="9293">MDMVHGQTRVDENADTAYSSTVACSEEQFFSGVKDGVEWVASLRFGQANDVVPYPSCLHEQVFYRGLGCKCTCIAVADRHHSFS</sequence>
<keyword evidence="1" id="KW-1185">Reference proteome</keyword>
<name>A0A0K0D6R4_ANGCA</name>
<accession>A0A0K0D6R4</accession>
<reference evidence="1" key="1">
    <citation type="submission" date="2012-09" db="EMBL/GenBank/DDBJ databases">
        <authorList>
            <person name="Martin A.A."/>
        </authorList>
    </citation>
    <scope>NUCLEOTIDE SEQUENCE</scope>
</reference>
<evidence type="ECO:0000313" key="2">
    <source>
        <dbReference type="WBParaSite" id="ACAC_0000575901-mRNA-1"/>
    </source>
</evidence>
<dbReference type="Proteomes" id="UP000035642">
    <property type="component" value="Unassembled WGS sequence"/>
</dbReference>
<proteinExistence type="predicted"/>
<reference evidence="2" key="2">
    <citation type="submission" date="2017-02" db="UniProtKB">
        <authorList>
            <consortium name="WormBaseParasite"/>
        </authorList>
    </citation>
    <scope>IDENTIFICATION</scope>
</reference>